<evidence type="ECO:0000313" key="3">
    <source>
        <dbReference type="EMBL" id="OHT08397.1"/>
    </source>
</evidence>
<feature type="coiled-coil region" evidence="1">
    <location>
        <begin position="603"/>
        <end position="637"/>
    </location>
</feature>
<feature type="region of interest" description="Disordered" evidence="2">
    <location>
        <begin position="28"/>
        <end position="84"/>
    </location>
</feature>
<evidence type="ECO:0000256" key="1">
    <source>
        <dbReference type="SAM" id="Coils"/>
    </source>
</evidence>
<evidence type="ECO:0000256" key="2">
    <source>
        <dbReference type="SAM" id="MobiDB-lite"/>
    </source>
</evidence>
<reference evidence="3" key="1">
    <citation type="submission" date="2016-10" db="EMBL/GenBank/DDBJ databases">
        <authorList>
            <person name="Benchimol M."/>
            <person name="Almeida L.G."/>
            <person name="Vasconcelos A.T."/>
            <person name="Perreira-Neves A."/>
            <person name="Rosa I.A."/>
            <person name="Tasca T."/>
            <person name="Bogo M.R."/>
            <person name="de Souza W."/>
        </authorList>
    </citation>
    <scope>NUCLEOTIDE SEQUENCE [LARGE SCALE GENOMIC DNA]</scope>
    <source>
        <strain evidence="3">K</strain>
    </source>
</reference>
<dbReference type="VEuPathDB" id="TrichDB:TRFO_23167"/>
<sequence length="1072" mass="124676">MKKTAIKTPPNLLQINVKNLSKTTLAIPTENSPASTNALSNSSITRVSSQSSNLSTPRANTRSKSNFSSHLQTPSSARRSKNFNEEKFEKGIEKKELIFIKQHLKRTKELVTTLANYNQSSIITDSKLLSETENLSKYFLPFQREANEYFHQLDELHTPIIKIPIHNLKCAVFSFLQKWKEFIQIIDLIREDGHASLYNYISIKFRKVDLIIQDISSKNRKMSVHVETLEKRGGNLQSLLQNLNESIQQLLLGTDITKLDSSWMESYIHNIKSFLRLYNDTHYREFPKSGFMQVELAHFKSDVIAACNEAIEGLRAAFSLHSDLDKIAFEANEISSSLQLIINRLNLPTTLTREVPKEIPTRANSNNNSPGRSDLSEVEHYINEGNVCDPDKSIVACANLEAFLDGLESKLLIDRDREKTVWERLDIIQNEFFDRLRIANQKAKTFEKYHTEIANQGKEIATLMEESQEKTRAYDKMKRELTDQIDALKKKISDMENDSIKSMDVIDEKDKLISQLRTDNDNKRAKEAMNRIGQKMGAIMNGSEEQFDFEKDGSVQTVDKMSVFVLERRCQKCREYEQMRRDIRNLLKDIIGLREGETIIECISRLRDEVINLRETNVKLMDENEQLTNDMTELKKSAIEIIKTATKDMSRVPISFDDKKPKDISELAKTTFVDLRRHHQDELRKLEQDLREKHNADLFEISNMLNPMCLDSNISSPKTTNYKALVHEKIRRANTRFKETEEELEFSKKWLKIVEKWMNEQAEMTTEMMPIDQALEMLMDAIEHKPNPLEKVVNRLENQIYLINKAINQITKNIQRMTQKNDVDPDNMELFEMLNYSQIEINRLVIEVEENREALKNQSQLLAECRSTLTNIGKKMFHILMQDSSDLDTMKLDELMLQCLTAVEDVSNPKARLFIPIADLNQMTKRIRKNAKIPNSLDPLFYLPILDEKMGKYRKSFNLIEQLQPSLESIFRNFDFQIESMDPECRQFSIFREQIFHMQNILSQYDIERMIKSVNDVLQRFVTISASLISCIAHESFKALRASNKPPEPVIDEEPKVLFQDKPVYKRVQFRL</sequence>
<proteinExistence type="predicted"/>
<feature type="coiled-coil region" evidence="1">
    <location>
        <begin position="460"/>
        <end position="498"/>
    </location>
</feature>
<accession>A0A1J4KGC6</accession>
<gene>
    <name evidence="3" type="ORF">TRFO_23167</name>
</gene>
<dbReference type="GeneID" id="94837702"/>
<dbReference type="OrthoDB" id="10673977at2759"/>
<protein>
    <submittedName>
        <fullName evidence="3">Uncharacterized protein</fullName>
    </submittedName>
</protein>
<dbReference type="RefSeq" id="XP_068361533.1">
    <property type="nucleotide sequence ID" value="XM_068502998.1"/>
</dbReference>
<comment type="caution">
    <text evidence="3">The sequence shown here is derived from an EMBL/GenBank/DDBJ whole genome shotgun (WGS) entry which is preliminary data.</text>
</comment>
<dbReference type="Proteomes" id="UP000179807">
    <property type="component" value="Unassembled WGS sequence"/>
</dbReference>
<evidence type="ECO:0000313" key="4">
    <source>
        <dbReference type="Proteomes" id="UP000179807"/>
    </source>
</evidence>
<dbReference type="AlphaFoldDB" id="A0A1J4KGC6"/>
<organism evidence="3 4">
    <name type="scientific">Tritrichomonas foetus</name>
    <dbReference type="NCBI Taxonomy" id="1144522"/>
    <lineage>
        <taxon>Eukaryota</taxon>
        <taxon>Metamonada</taxon>
        <taxon>Parabasalia</taxon>
        <taxon>Tritrichomonadida</taxon>
        <taxon>Tritrichomonadidae</taxon>
        <taxon>Tritrichomonas</taxon>
    </lineage>
</organism>
<keyword evidence="4" id="KW-1185">Reference proteome</keyword>
<feature type="compositionally biased region" description="Polar residues" evidence="2">
    <location>
        <begin position="28"/>
        <end position="77"/>
    </location>
</feature>
<name>A0A1J4KGC6_9EUKA</name>
<dbReference type="EMBL" id="MLAK01000669">
    <property type="protein sequence ID" value="OHT08397.1"/>
    <property type="molecule type" value="Genomic_DNA"/>
</dbReference>
<keyword evidence="1" id="KW-0175">Coiled coil</keyword>